<dbReference type="Proteomes" id="UP001212841">
    <property type="component" value="Unassembled WGS sequence"/>
</dbReference>
<evidence type="ECO:0000256" key="2">
    <source>
        <dbReference type="ARBA" id="ARBA00022857"/>
    </source>
</evidence>
<dbReference type="GO" id="GO:0005634">
    <property type="term" value="C:nucleus"/>
    <property type="evidence" value="ECO:0007669"/>
    <property type="project" value="TreeGrafter"/>
</dbReference>
<evidence type="ECO:0000259" key="3">
    <source>
        <dbReference type="Pfam" id="PF05368"/>
    </source>
</evidence>
<feature type="domain" description="NmrA-like" evidence="3">
    <location>
        <begin position="1"/>
        <end position="276"/>
    </location>
</feature>
<dbReference type="CDD" id="cd05251">
    <property type="entry name" value="NmrA_like_SDR_a"/>
    <property type="match status" value="1"/>
</dbReference>
<dbReference type="AlphaFoldDB" id="A0AAD5SKM2"/>
<dbReference type="Pfam" id="PF05368">
    <property type="entry name" value="NmrA"/>
    <property type="match status" value="1"/>
</dbReference>
<evidence type="ECO:0000313" key="5">
    <source>
        <dbReference type="Proteomes" id="UP001212841"/>
    </source>
</evidence>
<accession>A0AAD5SKM2</accession>
<keyword evidence="2" id="KW-0521">NADP</keyword>
<dbReference type="PANTHER" id="PTHR42748:SF7">
    <property type="entry name" value="NMRA LIKE REDOX SENSOR 1-RELATED"/>
    <property type="match status" value="1"/>
</dbReference>
<dbReference type="SUPFAM" id="SSF51735">
    <property type="entry name" value="NAD(P)-binding Rossmann-fold domains"/>
    <property type="match status" value="1"/>
</dbReference>
<dbReference type="InterPro" id="IPR051164">
    <property type="entry name" value="NmrA-like_oxidored"/>
</dbReference>
<proteinExistence type="inferred from homology"/>
<dbReference type="InterPro" id="IPR008030">
    <property type="entry name" value="NmrA-like"/>
</dbReference>
<protein>
    <recommendedName>
        <fullName evidence="3">NmrA-like domain-containing protein</fullName>
    </recommendedName>
</protein>
<keyword evidence="5" id="KW-1185">Reference proteome</keyword>
<sequence length="302" mass="33887">MSKRILVTGATGNQGGGVINALLSKTTDWKIYALTRNVNSASAQKLVTKGAGKVELVQGDLSDKKFLEGWLTADKNLDAVFSVQTFAGKGGVAEEVEQGKTLATLSQKAHIKHFIYTSVGGSNRSTGIPHFDSKYQIEEHIRSIALPYTILRPVFFMDNLKWPGMMGQVTAAFFKYQLREGRKLQMIAVRDIGELARIALEDPSKYLGKEIELAGDELTYAETNEIWKKHHNGQDIPVTYSFATTIVKLLSKEMRTMFEWFDRVGYSANIHELKALHPDLWDFDAYLQNDEKKVNESKDTAF</sequence>
<comment type="caution">
    <text evidence="4">The sequence shown here is derived from an EMBL/GenBank/DDBJ whole genome shotgun (WGS) entry which is preliminary data.</text>
</comment>
<name>A0AAD5SKM2_9FUNG</name>
<dbReference type="EMBL" id="JADGJD010000001">
    <property type="protein sequence ID" value="KAJ3057576.1"/>
    <property type="molecule type" value="Genomic_DNA"/>
</dbReference>
<evidence type="ECO:0000313" key="4">
    <source>
        <dbReference type="EMBL" id="KAJ3057576.1"/>
    </source>
</evidence>
<gene>
    <name evidence="4" type="ORF">HK097_000043</name>
</gene>
<dbReference type="Gene3D" id="3.90.25.10">
    <property type="entry name" value="UDP-galactose 4-epimerase, domain 1"/>
    <property type="match status" value="1"/>
</dbReference>
<organism evidence="4 5">
    <name type="scientific">Rhizophlyctis rosea</name>
    <dbReference type="NCBI Taxonomy" id="64517"/>
    <lineage>
        <taxon>Eukaryota</taxon>
        <taxon>Fungi</taxon>
        <taxon>Fungi incertae sedis</taxon>
        <taxon>Chytridiomycota</taxon>
        <taxon>Chytridiomycota incertae sedis</taxon>
        <taxon>Chytridiomycetes</taxon>
        <taxon>Rhizophlyctidales</taxon>
        <taxon>Rhizophlyctidaceae</taxon>
        <taxon>Rhizophlyctis</taxon>
    </lineage>
</organism>
<dbReference type="PANTHER" id="PTHR42748">
    <property type="entry name" value="NITROGEN METABOLITE REPRESSION PROTEIN NMRA FAMILY MEMBER"/>
    <property type="match status" value="1"/>
</dbReference>
<dbReference type="Gene3D" id="3.40.50.720">
    <property type="entry name" value="NAD(P)-binding Rossmann-like Domain"/>
    <property type="match status" value="1"/>
</dbReference>
<reference evidence="4" key="1">
    <citation type="submission" date="2020-05" db="EMBL/GenBank/DDBJ databases">
        <title>Phylogenomic resolution of chytrid fungi.</title>
        <authorList>
            <person name="Stajich J.E."/>
            <person name="Amses K."/>
            <person name="Simmons R."/>
            <person name="Seto K."/>
            <person name="Myers J."/>
            <person name="Bonds A."/>
            <person name="Quandt C.A."/>
            <person name="Barry K."/>
            <person name="Liu P."/>
            <person name="Grigoriev I."/>
            <person name="Longcore J.E."/>
            <person name="James T.Y."/>
        </authorList>
    </citation>
    <scope>NUCLEOTIDE SEQUENCE</scope>
    <source>
        <strain evidence="4">JEL0318</strain>
    </source>
</reference>
<evidence type="ECO:0000256" key="1">
    <source>
        <dbReference type="ARBA" id="ARBA00006328"/>
    </source>
</evidence>
<dbReference type="InterPro" id="IPR036291">
    <property type="entry name" value="NAD(P)-bd_dom_sf"/>
</dbReference>
<comment type="similarity">
    <text evidence="1">Belongs to the NmrA-type oxidoreductase family.</text>
</comment>